<dbReference type="EnsemblPlants" id="PGSC0003DMT400096662">
    <property type="protein sequence ID" value="PGSC0003DMT400096662"/>
    <property type="gene ID" value="PGSC0003DMG400046233"/>
</dbReference>
<reference evidence="3" key="1">
    <citation type="journal article" date="2011" name="Nature">
        <title>Genome sequence and analysis of the tuber crop potato.</title>
        <authorList>
            <consortium name="The Potato Genome Sequencing Consortium"/>
        </authorList>
    </citation>
    <scope>NUCLEOTIDE SEQUENCE [LARGE SCALE GENOMIC DNA]</scope>
    <source>
        <strain evidence="3">cv. DM1-3 516 R44</strain>
    </source>
</reference>
<organism evidence="2 3">
    <name type="scientific">Solanum tuberosum</name>
    <name type="common">Potato</name>
    <dbReference type="NCBI Taxonomy" id="4113"/>
    <lineage>
        <taxon>Eukaryota</taxon>
        <taxon>Viridiplantae</taxon>
        <taxon>Streptophyta</taxon>
        <taxon>Embryophyta</taxon>
        <taxon>Tracheophyta</taxon>
        <taxon>Spermatophyta</taxon>
        <taxon>Magnoliopsida</taxon>
        <taxon>eudicotyledons</taxon>
        <taxon>Gunneridae</taxon>
        <taxon>Pentapetalae</taxon>
        <taxon>asterids</taxon>
        <taxon>lamiids</taxon>
        <taxon>Solanales</taxon>
        <taxon>Solanaceae</taxon>
        <taxon>Solanoideae</taxon>
        <taxon>Solaneae</taxon>
        <taxon>Solanum</taxon>
    </lineage>
</organism>
<dbReference type="Proteomes" id="UP000011115">
    <property type="component" value="Unassembled WGS sequence"/>
</dbReference>
<feature type="domain" description="Putative plant transposon protein" evidence="1">
    <location>
        <begin position="55"/>
        <end position="236"/>
    </location>
</feature>
<dbReference type="HOGENOM" id="CLU_055921_0_0_1"/>
<keyword evidence="3" id="KW-1185">Reference proteome</keyword>
<dbReference type="AlphaFoldDB" id="M1DYZ1"/>
<dbReference type="eggNOG" id="ENOG502R82Y">
    <property type="taxonomic scope" value="Eukaryota"/>
</dbReference>
<proteinExistence type="predicted"/>
<dbReference type="InterPro" id="IPR046796">
    <property type="entry name" value="Transposase_32_dom"/>
</dbReference>
<accession>M1DYZ1</accession>
<evidence type="ECO:0000313" key="2">
    <source>
        <dbReference type="EnsemblPlants" id="PGSC0003DMT400096662"/>
    </source>
</evidence>
<sequence length="410" mass="47129">MVGQSDEHLPFIRFPDAVSRECHHDNCNIGFCCERGFVLHNLEEKAPAFYARLIEFGWIPLTEAPPDARSTWVRKFYAILPTVRWDEAYPVIRVRGVDIPLNATAINEVLEVLEVPNHAFEDRLREMDLEMLRDTFVESTRWDQVYWATAEGITRTDWSPDAKRWLHLVTRRICPSGNRTDVTFSWALVVAYAIHGIQQNMGAQIISEWKMFYRGNKKAFFLPGLITALCKRAGVPLFDADEVLPMDPPLRLLLVRTSSTSSRKKRRIGRARSSRVAMDLDDEDLLSGAWVEVDIETVQKKMGSAYADFTPVPPSTDLEVELLRRQLRHERKKNRARDRLTIRFWKAVKIMFTYIAPRQEMPIAEDDDYVQFSVLREAATGLVPPEELGSDTDTSMSEVLELGIIFPLCL</sequence>
<protein>
    <recommendedName>
        <fullName evidence="1">Putative plant transposon protein domain-containing protein</fullName>
    </recommendedName>
</protein>
<dbReference type="InParanoid" id="M1DYZ1"/>
<reference evidence="2" key="2">
    <citation type="submission" date="2015-06" db="UniProtKB">
        <authorList>
            <consortium name="EnsemblPlants"/>
        </authorList>
    </citation>
    <scope>IDENTIFICATION</scope>
    <source>
        <strain evidence="2">DM1-3 516 R44</strain>
    </source>
</reference>
<dbReference type="Pfam" id="PF20167">
    <property type="entry name" value="Transposase_32"/>
    <property type="match status" value="1"/>
</dbReference>
<name>M1DYZ1_SOLTU</name>
<evidence type="ECO:0000313" key="3">
    <source>
        <dbReference type="Proteomes" id="UP000011115"/>
    </source>
</evidence>
<dbReference type="Gramene" id="PGSC0003DMT400096662">
    <property type="protein sequence ID" value="PGSC0003DMT400096662"/>
    <property type="gene ID" value="PGSC0003DMG400046233"/>
</dbReference>
<dbReference type="PaxDb" id="4113-PGSC0003DMT400096662"/>
<evidence type="ECO:0000259" key="1">
    <source>
        <dbReference type="Pfam" id="PF20167"/>
    </source>
</evidence>